<organism evidence="2 3">
    <name type="scientific">Peribacillus huizhouensis</name>
    <dbReference type="NCBI Taxonomy" id="1501239"/>
    <lineage>
        <taxon>Bacteria</taxon>
        <taxon>Bacillati</taxon>
        <taxon>Bacillota</taxon>
        <taxon>Bacilli</taxon>
        <taxon>Bacillales</taxon>
        <taxon>Bacillaceae</taxon>
        <taxon>Peribacillus</taxon>
    </lineage>
</organism>
<proteinExistence type="predicted"/>
<name>A0ABR6CRN2_9BACI</name>
<keyword evidence="2" id="KW-0540">Nuclease</keyword>
<evidence type="ECO:0000256" key="1">
    <source>
        <dbReference type="SAM" id="MobiDB-lite"/>
    </source>
</evidence>
<comment type="caution">
    <text evidence="2">The sequence shown here is derived from an EMBL/GenBank/DDBJ whole genome shotgun (WGS) entry which is preliminary data.</text>
</comment>
<dbReference type="RefSeq" id="WP_182503048.1">
    <property type="nucleotide sequence ID" value="NZ_JACJHX010000008.1"/>
</dbReference>
<protein>
    <submittedName>
        <fullName evidence="2">DNA polymerase/3'-5' exonuclease PolX</fullName>
    </submittedName>
</protein>
<keyword evidence="2" id="KW-0269">Exonuclease</keyword>
<keyword evidence="3" id="KW-1185">Reference proteome</keyword>
<sequence length="71" mass="8198">MNQQESINLSKTSNIKDNKRTETLSAEITSDRVPQDFKDLASIQFKDARTIEKLWSKVNKAAYPFCFDNDI</sequence>
<dbReference type="EMBL" id="JACJHX010000008">
    <property type="protein sequence ID" value="MBA9027620.1"/>
    <property type="molecule type" value="Genomic_DNA"/>
</dbReference>
<keyword evidence="2" id="KW-0378">Hydrolase</keyword>
<evidence type="ECO:0000313" key="3">
    <source>
        <dbReference type="Proteomes" id="UP000626697"/>
    </source>
</evidence>
<accession>A0ABR6CRN2</accession>
<feature type="compositionally biased region" description="Polar residues" evidence="1">
    <location>
        <begin position="1"/>
        <end position="13"/>
    </location>
</feature>
<dbReference type="Proteomes" id="UP000626697">
    <property type="component" value="Unassembled WGS sequence"/>
</dbReference>
<feature type="region of interest" description="Disordered" evidence="1">
    <location>
        <begin position="1"/>
        <end position="27"/>
    </location>
</feature>
<gene>
    <name evidence="2" type="ORF">HNP81_002910</name>
</gene>
<evidence type="ECO:0000313" key="2">
    <source>
        <dbReference type="EMBL" id="MBA9027620.1"/>
    </source>
</evidence>
<reference evidence="2 3" key="1">
    <citation type="submission" date="2020-08" db="EMBL/GenBank/DDBJ databases">
        <title>Genomic Encyclopedia of Type Strains, Phase IV (KMG-IV): sequencing the most valuable type-strain genomes for metagenomic binning, comparative biology and taxonomic classification.</title>
        <authorList>
            <person name="Goeker M."/>
        </authorList>
    </citation>
    <scope>NUCLEOTIDE SEQUENCE [LARGE SCALE GENOMIC DNA]</scope>
    <source>
        <strain evidence="2 3">DSM 105481</strain>
    </source>
</reference>
<dbReference type="GO" id="GO:0004527">
    <property type="term" value="F:exonuclease activity"/>
    <property type="evidence" value="ECO:0007669"/>
    <property type="project" value="UniProtKB-KW"/>
</dbReference>